<reference evidence="1 2" key="1">
    <citation type="journal article" date="2023" name="Science">
        <title>Complex scaffold remodeling in plant triterpene biosynthesis.</title>
        <authorList>
            <person name="De La Pena R."/>
            <person name="Hodgson H."/>
            <person name="Liu J.C."/>
            <person name="Stephenson M.J."/>
            <person name="Martin A.C."/>
            <person name="Owen C."/>
            <person name="Harkess A."/>
            <person name="Leebens-Mack J."/>
            <person name="Jimenez L.E."/>
            <person name="Osbourn A."/>
            <person name="Sattely E.S."/>
        </authorList>
    </citation>
    <scope>NUCLEOTIDE SEQUENCE [LARGE SCALE GENOMIC DNA]</scope>
    <source>
        <strain evidence="2">cv. JPN11</strain>
        <tissue evidence="1">Leaf</tissue>
    </source>
</reference>
<protein>
    <submittedName>
        <fullName evidence="1">Zinc finger protein 6</fullName>
    </submittedName>
</protein>
<organism evidence="1 2">
    <name type="scientific">Melia azedarach</name>
    <name type="common">Chinaberry tree</name>
    <dbReference type="NCBI Taxonomy" id="155640"/>
    <lineage>
        <taxon>Eukaryota</taxon>
        <taxon>Viridiplantae</taxon>
        <taxon>Streptophyta</taxon>
        <taxon>Embryophyta</taxon>
        <taxon>Tracheophyta</taxon>
        <taxon>Spermatophyta</taxon>
        <taxon>Magnoliopsida</taxon>
        <taxon>eudicotyledons</taxon>
        <taxon>Gunneridae</taxon>
        <taxon>Pentapetalae</taxon>
        <taxon>rosids</taxon>
        <taxon>malvids</taxon>
        <taxon>Sapindales</taxon>
        <taxon>Meliaceae</taxon>
        <taxon>Melia</taxon>
    </lineage>
</organism>
<evidence type="ECO:0000313" key="2">
    <source>
        <dbReference type="Proteomes" id="UP001164539"/>
    </source>
</evidence>
<gene>
    <name evidence="1" type="ORF">OWV82_020646</name>
</gene>
<evidence type="ECO:0000313" key="1">
    <source>
        <dbReference type="EMBL" id="KAJ4707076.1"/>
    </source>
</evidence>
<proteinExistence type="predicted"/>
<dbReference type="EMBL" id="CM051404">
    <property type="protein sequence ID" value="KAJ4707076.1"/>
    <property type="molecule type" value="Genomic_DNA"/>
</dbReference>
<name>A0ACC1X6K7_MELAZ</name>
<comment type="caution">
    <text evidence="1">The sequence shown here is derived from an EMBL/GenBank/DDBJ whole genome shotgun (WGS) entry which is preliminary data.</text>
</comment>
<dbReference type="Proteomes" id="UP001164539">
    <property type="component" value="Chromosome 11"/>
</dbReference>
<accession>A0ACC1X6K7</accession>
<sequence length="221" mass="24072">MASIDYQTKQNNTATSVKLFGFHISEDNTTTSRDCFAIKTQSNGSLESNISFQSSDNIARKYECQYCCREFANSQALGGHQNAHKKERQLLKRAQLQAARHLVSSHFQHPILANLSSAFSPPQRLLAPAPPQHHPSFYVLHASAAPPPLHVSRDGGAATAAYFCKPTSGLSPRVEEDVNSVGSPHRLRGANAGVLPDDDRPRIDKGLALDLHLSLGPAVRN</sequence>
<keyword evidence="2" id="KW-1185">Reference proteome</keyword>